<name>A0A8J3D408_9BACT</name>
<comment type="caution">
    <text evidence="5">The sequence shown here is derived from an EMBL/GenBank/DDBJ whole genome shotgun (WGS) entry which is preliminary data.</text>
</comment>
<dbReference type="InterPro" id="IPR036388">
    <property type="entry name" value="WH-like_DNA-bd_sf"/>
</dbReference>
<evidence type="ECO:0000313" key="6">
    <source>
        <dbReference type="Proteomes" id="UP000598271"/>
    </source>
</evidence>
<dbReference type="Gene3D" id="3.30.450.20">
    <property type="entry name" value="PAS domain"/>
    <property type="match status" value="1"/>
</dbReference>
<dbReference type="GO" id="GO:0003677">
    <property type="term" value="F:DNA binding"/>
    <property type="evidence" value="ECO:0007669"/>
    <property type="project" value="UniProtKB-KW"/>
</dbReference>
<dbReference type="AlphaFoldDB" id="A0A8J3D408"/>
<feature type="domain" description="HTH luxR-type" evidence="4">
    <location>
        <begin position="190"/>
        <end position="255"/>
    </location>
</feature>
<accession>A0A8J3D408</accession>
<dbReference type="EMBL" id="BMXF01000002">
    <property type="protein sequence ID" value="GHB69860.1"/>
    <property type="molecule type" value="Genomic_DNA"/>
</dbReference>
<dbReference type="SMART" id="SM00421">
    <property type="entry name" value="HTH_LUXR"/>
    <property type="match status" value="1"/>
</dbReference>
<keyword evidence="6" id="KW-1185">Reference proteome</keyword>
<keyword evidence="1" id="KW-0805">Transcription regulation</keyword>
<dbReference type="CDD" id="cd06170">
    <property type="entry name" value="LuxR_C_like"/>
    <property type="match status" value="1"/>
</dbReference>
<keyword evidence="2" id="KW-0238">DNA-binding</keyword>
<proteinExistence type="predicted"/>
<evidence type="ECO:0000259" key="4">
    <source>
        <dbReference type="PROSITE" id="PS50043"/>
    </source>
</evidence>
<dbReference type="PANTHER" id="PTHR44688">
    <property type="entry name" value="DNA-BINDING TRANSCRIPTIONAL ACTIVATOR DEVR_DOSR"/>
    <property type="match status" value="1"/>
</dbReference>
<evidence type="ECO:0000256" key="3">
    <source>
        <dbReference type="ARBA" id="ARBA00023163"/>
    </source>
</evidence>
<dbReference type="Pfam" id="PF00196">
    <property type="entry name" value="GerE"/>
    <property type="match status" value="1"/>
</dbReference>
<keyword evidence="3" id="KW-0804">Transcription</keyword>
<evidence type="ECO:0000313" key="5">
    <source>
        <dbReference type="EMBL" id="GHB69860.1"/>
    </source>
</evidence>
<reference evidence="5 6" key="1">
    <citation type="journal article" date="2014" name="Int. J. Syst. Evol. Microbiol.">
        <title>Complete genome sequence of Corynebacterium casei LMG S-19264T (=DSM 44701T), isolated from a smear-ripened cheese.</title>
        <authorList>
            <consortium name="US DOE Joint Genome Institute (JGI-PGF)"/>
            <person name="Walter F."/>
            <person name="Albersmeier A."/>
            <person name="Kalinowski J."/>
            <person name="Ruckert C."/>
        </authorList>
    </citation>
    <scope>NUCLEOTIDE SEQUENCE [LARGE SCALE GENOMIC DNA]</scope>
    <source>
        <strain evidence="5 6">KCTC 12866</strain>
    </source>
</reference>
<dbReference type="SUPFAM" id="SSF46894">
    <property type="entry name" value="C-terminal effector domain of the bipartite response regulators"/>
    <property type="match status" value="1"/>
</dbReference>
<dbReference type="PROSITE" id="PS00622">
    <property type="entry name" value="HTH_LUXR_1"/>
    <property type="match status" value="1"/>
</dbReference>
<dbReference type="InterPro" id="IPR000792">
    <property type="entry name" value="Tscrpt_reg_LuxR_C"/>
</dbReference>
<dbReference type="PROSITE" id="PS50043">
    <property type="entry name" value="HTH_LUXR_2"/>
    <property type="match status" value="1"/>
</dbReference>
<protein>
    <submittedName>
        <fullName evidence="5">Helix-turn-helix transcriptional regulator</fullName>
    </submittedName>
</protein>
<gene>
    <name evidence="5" type="ORF">GCM10007390_24350</name>
</gene>
<dbReference type="Proteomes" id="UP000598271">
    <property type="component" value="Unassembled WGS sequence"/>
</dbReference>
<sequence length="258" mass="29765">MTELESLGKEYYELLGQQQFVEEHMDYSILDRHRSVLEALAQVNNSGITIFDLFKKEHSYTSYNFSEIFGYDLDSIQERGNDYFNARIHPNDFVGLLRNGILIMKFFLQLPKEERSCYKLVNEYRIMGSERKYIRVIEQHQALELDSLGNVWLALGVIDISPDQTDIQGIKSQIYNYKTGRVVPLPVTPGDEDHVSLSKREKEVLQLVRDGLLSKEISEKLSISVHTVNTHRQRIMEKLGANNSLEAISYASRLGLMN</sequence>
<evidence type="ECO:0000256" key="2">
    <source>
        <dbReference type="ARBA" id="ARBA00023125"/>
    </source>
</evidence>
<organism evidence="5 6">
    <name type="scientific">Persicitalea jodogahamensis</name>
    <dbReference type="NCBI Taxonomy" id="402147"/>
    <lineage>
        <taxon>Bacteria</taxon>
        <taxon>Pseudomonadati</taxon>
        <taxon>Bacteroidota</taxon>
        <taxon>Cytophagia</taxon>
        <taxon>Cytophagales</taxon>
        <taxon>Spirosomataceae</taxon>
        <taxon>Persicitalea</taxon>
    </lineage>
</organism>
<dbReference type="PRINTS" id="PR00038">
    <property type="entry name" value="HTHLUXR"/>
</dbReference>
<dbReference type="Gene3D" id="1.10.10.10">
    <property type="entry name" value="Winged helix-like DNA-binding domain superfamily/Winged helix DNA-binding domain"/>
    <property type="match status" value="1"/>
</dbReference>
<dbReference type="PANTHER" id="PTHR44688:SF16">
    <property type="entry name" value="DNA-BINDING TRANSCRIPTIONAL ACTIVATOR DEVR_DOSR"/>
    <property type="match status" value="1"/>
</dbReference>
<evidence type="ECO:0000256" key="1">
    <source>
        <dbReference type="ARBA" id="ARBA00023015"/>
    </source>
</evidence>
<dbReference type="GO" id="GO:0006355">
    <property type="term" value="P:regulation of DNA-templated transcription"/>
    <property type="evidence" value="ECO:0007669"/>
    <property type="project" value="InterPro"/>
</dbReference>
<dbReference type="RefSeq" id="WP_229580794.1">
    <property type="nucleotide sequence ID" value="NZ_BMXF01000002.1"/>
</dbReference>
<dbReference type="InterPro" id="IPR016032">
    <property type="entry name" value="Sig_transdc_resp-reg_C-effctor"/>
</dbReference>